<gene>
    <name evidence="1" type="ORF">LTR97_006631</name>
</gene>
<sequence length="265" mass="30020">MEHSPLAKLPAELRNRIYAFVLSPRGVDAGVWEPITPISNPLTHVCRQIRQETLSMDCATIHLWSDDHYFRDLHIKHIEGWMRSVGPQACSHVRDWDNCISSVAYLKERNPAAAEAVLAATCSSKAKETTIVKPDEEGFQVHGLDFLPECFWEPYSRIQAIVETLAHMGVSMCAVKAAQKNWKLEDWLVVSIPCSTVDVNRRDRTVAMVDGQMTTWCDGCEMHTGTRFHRDCRIPDVTLDESEESLHAAAWRWQMNQGGWGSDAE</sequence>
<dbReference type="EMBL" id="JAVRQU010000009">
    <property type="protein sequence ID" value="KAK5698982.1"/>
    <property type="molecule type" value="Genomic_DNA"/>
</dbReference>
<evidence type="ECO:0000313" key="2">
    <source>
        <dbReference type="Proteomes" id="UP001310594"/>
    </source>
</evidence>
<dbReference type="AlphaFoldDB" id="A0AAN8A2M6"/>
<protein>
    <submittedName>
        <fullName evidence="1">Uncharacterized protein</fullName>
    </submittedName>
</protein>
<organism evidence="1 2">
    <name type="scientific">Elasticomyces elasticus</name>
    <dbReference type="NCBI Taxonomy" id="574655"/>
    <lineage>
        <taxon>Eukaryota</taxon>
        <taxon>Fungi</taxon>
        <taxon>Dikarya</taxon>
        <taxon>Ascomycota</taxon>
        <taxon>Pezizomycotina</taxon>
        <taxon>Dothideomycetes</taxon>
        <taxon>Dothideomycetidae</taxon>
        <taxon>Mycosphaerellales</taxon>
        <taxon>Teratosphaeriaceae</taxon>
        <taxon>Elasticomyces</taxon>
    </lineage>
</organism>
<name>A0AAN8A2M6_9PEZI</name>
<reference evidence="1" key="1">
    <citation type="submission" date="2023-08" db="EMBL/GenBank/DDBJ databases">
        <title>Black Yeasts Isolated from many extreme environments.</title>
        <authorList>
            <person name="Coleine C."/>
            <person name="Stajich J.E."/>
            <person name="Selbmann L."/>
        </authorList>
    </citation>
    <scope>NUCLEOTIDE SEQUENCE</scope>
    <source>
        <strain evidence="1">CCFEE 5810</strain>
    </source>
</reference>
<dbReference type="PANTHER" id="PTHR42085:SF1">
    <property type="entry name" value="F-BOX DOMAIN-CONTAINING PROTEIN"/>
    <property type="match status" value="1"/>
</dbReference>
<dbReference type="Proteomes" id="UP001310594">
    <property type="component" value="Unassembled WGS sequence"/>
</dbReference>
<comment type="caution">
    <text evidence="1">The sequence shown here is derived from an EMBL/GenBank/DDBJ whole genome shotgun (WGS) entry which is preliminary data.</text>
</comment>
<accession>A0AAN8A2M6</accession>
<evidence type="ECO:0000313" key="1">
    <source>
        <dbReference type="EMBL" id="KAK5698982.1"/>
    </source>
</evidence>
<dbReference type="InterPro" id="IPR038883">
    <property type="entry name" value="AN11006-like"/>
</dbReference>
<dbReference type="PANTHER" id="PTHR42085">
    <property type="entry name" value="F-BOX DOMAIN-CONTAINING PROTEIN"/>
    <property type="match status" value="1"/>
</dbReference>
<proteinExistence type="predicted"/>